<dbReference type="EMBL" id="CP031733">
    <property type="protein sequence ID" value="AXQ78137.1"/>
    <property type="molecule type" value="Genomic_DNA"/>
</dbReference>
<dbReference type="InterPro" id="IPR017871">
    <property type="entry name" value="ABC_transporter-like_CS"/>
</dbReference>
<dbReference type="InterPro" id="IPR027417">
    <property type="entry name" value="P-loop_NTPase"/>
</dbReference>
<dbReference type="GO" id="GO:0016887">
    <property type="term" value="F:ATP hydrolysis activity"/>
    <property type="evidence" value="ECO:0007669"/>
    <property type="project" value="InterPro"/>
</dbReference>
<dbReference type="KEGG" id="schj:DDV21_003110"/>
<dbReference type="AlphaFoldDB" id="A0A372KJ73"/>
<dbReference type="RefSeq" id="WP_116878990.1">
    <property type="nucleotide sequence ID" value="NZ_CP031733.1"/>
</dbReference>
<dbReference type="PANTHER" id="PTHR43158:SF2">
    <property type="entry name" value="SKFA PEPTIDE EXPORT ATP-BINDING PROTEIN SKFE"/>
    <property type="match status" value="1"/>
</dbReference>
<dbReference type="Proteomes" id="UP000246115">
    <property type="component" value="Chromosome"/>
</dbReference>
<dbReference type="Proteomes" id="UP000264056">
    <property type="component" value="Unassembled WGS sequence"/>
</dbReference>
<evidence type="ECO:0000313" key="4">
    <source>
        <dbReference type="EMBL" id="AXQ78137.1"/>
    </source>
</evidence>
<dbReference type="EMBL" id="QVQY01000040">
    <property type="protein sequence ID" value="RFU50175.1"/>
    <property type="molecule type" value="Genomic_DNA"/>
</dbReference>
<dbReference type="InterPro" id="IPR003593">
    <property type="entry name" value="AAA+_ATPase"/>
</dbReference>
<dbReference type="SMART" id="SM00382">
    <property type="entry name" value="AAA"/>
    <property type="match status" value="1"/>
</dbReference>
<keyword evidence="2 6" id="KW-0067">ATP-binding</keyword>
<evidence type="ECO:0000313" key="9">
    <source>
        <dbReference type="Proteomes" id="UP000264056"/>
    </source>
</evidence>
<organism evidence="6 8">
    <name type="scientific">Streptococcus chenjunshii</name>
    <dbReference type="NCBI Taxonomy" id="2173853"/>
    <lineage>
        <taxon>Bacteria</taxon>
        <taxon>Bacillati</taxon>
        <taxon>Bacillota</taxon>
        <taxon>Bacilli</taxon>
        <taxon>Lactobacillales</taxon>
        <taxon>Streptococcaceae</taxon>
        <taxon>Streptococcus</taxon>
    </lineage>
</organism>
<evidence type="ECO:0000256" key="2">
    <source>
        <dbReference type="ARBA" id="ARBA00022840"/>
    </source>
</evidence>
<keyword evidence="9" id="KW-1185">Reference proteome</keyword>
<dbReference type="Gene3D" id="3.40.50.300">
    <property type="entry name" value="P-loop containing nucleotide triphosphate hydrolases"/>
    <property type="match status" value="1"/>
</dbReference>
<evidence type="ECO:0000259" key="3">
    <source>
        <dbReference type="PROSITE" id="PS50893"/>
    </source>
</evidence>
<dbReference type="InterPro" id="IPR003439">
    <property type="entry name" value="ABC_transporter-like_ATP-bd"/>
</dbReference>
<reference evidence="4" key="4">
    <citation type="journal article" date="2019" name="Int. J. Syst. Evol. Microbiol.">
        <title>Streptococcus chenjunshii sp. nov. isolated from feces of Tibetan antelopes.</title>
        <authorList>
            <person name="Tian Z."/>
            <person name="Lu S."/>
            <person name="Jin D."/>
            <person name="Yang J."/>
            <person name="Pu J."/>
            <person name="Lai X.H."/>
            <person name="Bai X.N."/>
            <person name="Wu X.M."/>
            <person name="Li J."/>
            <person name="Wang S."/>
            <person name="Xu J."/>
        </authorList>
    </citation>
    <scope>NUCLEOTIDE SEQUENCE</scope>
    <source>
        <strain evidence="4">Z15</strain>
    </source>
</reference>
<dbReference type="CDD" id="cd00267">
    <property type="entry name" value="ABC_ATPase"/>
    <property type="match status" value="1"/>
</dbReference>
<reference evidence="5 9" key="1">
    <citation type="submission" date="2018-08" db="EMBL/GenBank/DDBJ databases">
        <title>Draft genome of Streptococcus sp .nov. Z2.</title>
        <authorList>
            <person name="Tian Z."/>
        </authorList>
    </citation>
    <scope>NUCLEOTIDE SEQUENCE [LARGE SCALE GENOMIC DNA]</scope>
    <source>
        <strain evidence="5 9">Z2</strain>
    </source>
</reference>
<reference evidence="6 8" key="2">
    <citation type="submission" date="2018-08" db="EMBL/GenBank/DDBJ databases">
        <title>Draft genome of Streptococcus sp. nov. Z1.</title>
        <authorList>
            <person name="Tian Z."/>
        </authorList>
    </citation>
    <scope>NUCLEOTIDE SEQUENCE [LARGE SCALE GENOMIC DNA]</scope>
    <source>
        <strain evidence="6">Z1</strain>
        <strain evidence="8">Z1(2018)</strain>
    </source>
</reference>
<accession>A0A346NAU2</accession>
<dbReference type="Proteomes" id="UP000262901">
    <property type="component" value="Unassembled WGS sequence"/>
</dbReference>
<proteinExistence type="predicted"/>
<protein>
    <submittedName>
        <fullName evidence="6">ABC transporter ATP-binding protein</fullName>
    </submittedName>
</protein>
<dbReference type="PROSITE" id="PS50893">
    <property type="entry name" value="ABC_TRANSPORTER_2"/>
    <property type="match status" value="1"/>
</dbReference>
<name>A0A372KJ73_9STRE</name>
<evidence type="ECO:0000313" key="8">
    <source>
        <dbReference type="Proteomes" id="UP000262901"/>
    </source>
</evidence>
<dbReference type="PROSITE" id="PS00211">
    <property type="entry name" value="ABC_TRANSPORTER_1"/>
    <property type="match status" value="1"/>
</dbReference>
<evidence type="ECO:0000313" key="6">
    <source>
        <dbReference type="EMBL" id="RFU52352.1"/>
    </source>
</evidence>
<gene>
    <name evidence="4" type="ORF">DDV21_003110</name>
    <name evidence="5" type="ORF">DDV22_10070</name>
    <name evidence="6" type="ORF">DDV23_10165</name>
</gene>
<dbReference type="OrthoDB" id="9789994at2"/>
<evidence type="ECO:0000313" key="7">
    <source>
        <dbReference type="Proteomes" id="UP000246115"/>
    </source>
</evidence>
<dbReference type="PANTHER" id="PTHR43158">
    <property type="entry name" value="SKFA PEPTIDE EXPORT ATP-BINDING PROTEIN SKFE"/>
    <property type="match status" value="1"/>
</dbReference>
<dbReference type="SUPFAM" id="SSF52540">
    <property type="entry name" value="P-loop containing nucleoside triphosphate hydrolases"/>
    <property type="match status" value="1"/>
</dbReference>
<accession>A0A372KJ73</accession>
<keyword evidence="1" id="KW-0547">Nucleotide-binding</keyword>
<evidence type="ECO:0000256" key="1">
    <source>
        <dbReference type="ARBA" id="ARBA00022741"/>
    </source>
</evidence>
<feature type="domain" description="ABC transporter" evidence="3">
    <location>
        <begin position="4"/>
        <end position="243"/>
    </location>
</feature>
<sequence>MAVISLTNVSLSRQNKRLLKNLSWTVEKGQTWAVLGLNGSGKTTLLKLIMAEYFPSEGEAEILGVPFGQGDIAEIRQKIGTVGSFIAERLPKQMLAEKIVLTGKYKSSILYKAYGEKELNEAREMLAAIGGGHLLGRSYASLSQGEKQLLLIARSLMEEPEIIILDEATSGLDLFAREKLLAQIERIADLPQAPTLIYVTHHAEEITQSMDHILLLRRGEIVAQGKKEEIITPQTLETFYENPVTILPIDKQRFFIKPEIKEF</sequence>
<evidence type="ECO:0000313" key="5">
    <source>
        <dbReference type="EMBL" id="RFU50175.1"/>
    </source>
</evidence>
<reference evidence="7" key="3">
    <citation type="submission" date="2018-08" db="EMBL/GenBank/DDBJ databases">
        <title>Streptococcus chenjunshii sp. nov., isolated from stools sample of the Tibetan antelope in the Qinghai-Tibet plateau, China.</title>
        <authorList>
            <person name="Tian Z."/>
        </authorList>
    </citation>
    <scope>NUCLEOTIDE SEQUENCE [LARGE SCALE GENOMIC DNA]</scope>
    <source>
        <strain evidence="7">Z15</strain>
    </source>
</reference>
<dbReference type="Pfam" id="PF00005">
    <property type="entry name" value="ABC_tran"/>
    <property type="match status" value="1"/>
</dbReference>
<dbReference type="GO" id="GO:0005524">
    <property type="term" value="F:ATP binding"/>
    <property type="evidence" value="ECO:0007669"/>
    <property type="project" value="UniProtKB-KW"/>
</dbReference>
<dbReference type="EMBL" id="QVQZ01000039">
    <property type="protein sequence ID" value="RFU52352.1"/>
    <property type="molecule type" value="Genomic_DNA"/>
</dbReference>